<feature type="transmembrane region" description="Helical" evidence="6">
    <location>
        <begin position="12"/>
        <end position="33"/>
    </location>
</feature>
<feature type="transmembrane region" description="Helical" evidence="6">
    <location>
        <begin position="227"/>
        <end position="250"/>
    </location>
</feature>
<dbReference type="InterPro" id="IPR000620">
    <property type="entry name" value="EamA_dom"/>
</dbReference>
<feature type="transmembrane region" description="Helical" evidence="6">
    <location>
        <begin position="257"/>
        <end position="278"/>
    </location>
</feature>
<dbReference type="InterPro" id="IPR037185">
    <property type="entry name" value="EmrE-like"/>
</dbReference>
<feature type="transmembrane region" description="Helical" evidence="6">
    <location>
        <begin position="161"/>
        <end position="181"/>
    </location>
</feature>
<evidence type="ECO:0000313" key="8">
    <source>
        <dbReference type="EMBL" id="KAJ7970881.1"/>
    </source>
</evidence>
<comment type="similarity">
    <text evidence="2 6">Belongs to the drug/metabolite transporter (DMT) superfamily. Plant drug/metabolite exporter (P-DME) (TC 2.A.7.4) family.</text>
</comment>
<dbReference type="PANTHER" id="PTHR31218">
    <property type="entry name" value="WAT1-RELATED PROTEIN"/>
    <property type="match status" value="1"/>
</dbReference>
<evidence type="ECO:0000256" key="6">
    <source>
        <dbReference type="RuleBase" id="RU363077"/>
    </source>
</evidence>
<dbReference type="GO" id="GO:0016020">
    <property type="term" value="C:membrane"/>
    <property type="evidence" value="ECO:0007669"/>
    <property type="project" value="UniProtKB-SubCell"/>
</dbReference>
<protein>
    <recommendedName>
        <fullName evidence="6">WAT1-related protein</fullName>
    </recommendedName>
</protein>
<keyword evidence="3 6" id="KW-0812">Transmembrane</keyword>
<feature type="transmembrane region" description="Helical" evidence="6">
    <location>
        <begin position="40"/>
        <end position="63"/>
    </location>
</feature>
<keyword evidence="9" id="KW-1185">Reference proteome</keyword>
<reference evidence="8" key="1">
    <citation type="journal article" date="2023" name="Science">
        <title>Elucidation of the pathway for biosynthesis of saponin adjuvants from the soapbark tree.</title>
        <authorList>
            <person name="Reed J."/>
            <person name="Orme A."/>
            <person name="El-Demerdash A."/>
            <person name="Owen C."/>
            <person name="Martin L.B.B."/>
            <person name="Misra R.C."/>
            <person name="Kikuchi S."/>
            <person name="Rejzek M."/>
            <person name="Martin A.C."/>
            <person name="Harkess A."/>
            <person name="Leebens-Mack J."/>
            <person name="Louveau T."/>
            <person name="Stephenson M.J."/>
            <person name="Osbourn A."/>
        </authorList>
    </citation>
    <scope>NUCLEOTIDE SEQUENCE</scope>
    <source>
        <strain evidence="8">S10</strain>
    </source>
</reference>
<dbReference type="AlphaFoldDB" id="A0AAD7VBD4"/>
<evidence type="ECO:0000259" key="7">
    <source>
        <dbReference type="Pfam" id="PF00892"/>
    </source>
</evidence>
<sequence>MALRHCYKDVLPFSALVTAECTIVGLTILFKLASFKGLNYYVFVAYTYVMATIFLLPFAFINFRRATGLPSLNWFFLGRVFLLGPIGFICQLFSYKGWLNFFPRMEKIAILNSSSQAKIIGTVVSLSGALVVVLYKGPAILSAPSPSNLLHYPLRSSQRDWILGSLLLTFGNILVSVGYVYQTHIIKLYPSELTVVFLYNLSGMIVSVPVCLLVETDLSIWKLRPDISLVAILYSGIFGSVFASSIYAWGIHVKGPVYISSFKPLSIAIAAAMSVIFLGDDLHLGSVVGAIVLSTGFYAFIWGKAKEEDLAKEYVFDRLRTSTNCKTPLLLSIKTEDM</sequence>
<proteinExistence type="inferred from homology"/>
<feature type="transmembrane region" description="Helical" evidence="6">
    <location>
        <begin position="75"/>
        <end position="98"/>
    </location>
</feature>
<name>A0AAD7VBD4_QUISA</name>
<evidence type="ECO:0000256" key="5">
    <source>
        <dbReference type="ARBA" id="ARBA00023136"/>
    </source>
</evidence>
<dbReference type="GO" id="GO:0022857">
    <property type="term" value="F:transmembrane transporter activity"/>
    <property type="evidence" value="ECO:0007669"/>
    <property type="project" value="InterPro"/>
</dbReference>
<organism evidence="8 9">
    <name type="scientific">Quillaja saponaria</name>
    <name type="common">Soap bark tree</name>
    <dbReference type="NCBI Taxonomy" id="32244"/>
    <lineage>
        <taxon>Eukaryota</taxon>
        <taxon>Viridiplantae</taxon>
        <taxon>Streptophyta</taxon>
        <taxon>Embryophyta</taxon>
        <taxon>Tracheophyta</taxon>
        <taxon>Spermatophyta</taxon>
        <taxon>Magnoliopsida</taxon>
        <taxon>eudicotyledons</taxon>
        <taxon>Gunneridae</taxon>
        <taxon>Pentapetalae</taxon>
        <taxon>rosids</taxon>
        <taxon>fabids</taxon>
        <taxon>Fabales</taxon>
        <taxon>Quillajaceae</taxon>
        <taxon>Quillaja</taxon>
    </lineage>
</organism>
<accession>A0AAD7VBD4</accession>
<evidence type="ECO:0000313" key="9">
    <source>
        <dbReference type="Proteomes" id="UP001163823"/>
    </source>
</evidence>
<evidence type="ECO:0000256" key="2">
    <source>
        <dbReference type="ARBA" id="ARBA00007635"/>
    </source>
</evidence>
<feature type="transmembrane region" description="Helical" evidence="6">
    <location>
        <begin position="119"/>
        <end position="141"/>
    </location>
</feature>
<gene>
    <name evidence="8" type="ORF">O6P43_009000</name>
</gene>
<comment type="caution">
    <text evidence="8">The sequence shown here is derived from an EMBL/GenBank/DDBJ whole genome shotgun (WGS) entry which is preliminary data.</text>
</comment>
<comment type="subcellular location">
    <subcellularLocation>
        <location evidence="1 6">Membrane</location>
        <topology evidence="1 6">Multi-pass membrane protein</topology>
    </subcellularLocation>
</comment>
<dbReference type="InterPro" id="IPR030184">
    <property type="entry name" value="WAT1-related"/>
</dbReference>
<evidence type="ECO:0000256" key="1">
    <source>
        <dbReference type="ARBA" id="ARBA00004141"/>
    </source>
</evidence>
<dbReference type="EMBL" id="JARAOO010000004">
    <property type="protein sequence ID" value="KAJ7970881.1"/>
    <property type="molecule type" value="Genomic_DNA"/>
</dbReference>
<keyword evidence="5 6" id="KW-0472">Membrane</keyword>
<feature type="transmembrane region" description="Helical" evidence="6">
    <location>
        <begin position="193"/>
        <end position="215"/>
    </location>
</feature>
<evidence type="ECO:0000256" key="3">
    <source>
        <dbReference type="ARBA" id="ARBA00022692"/>
    </source>
</evidence>
<feature type="transmembrane region" description="Helical" evidence="6">
    <location>
        <begin position="284"/>
        <end position="302"/>
    </location>
</feature>
<dbReference type="Pfam" id="PF00892">
    <property type="entry name" value="EamA"/>
    <property type="match status" value="1"/>
</dbReference>
<feature type="domain" description="EamA" evidence="7">
    <location>
        <begin position="163"/>
        <end position="298"/>
    </location>
</feature>
<dbReference type="SUPFAM" id="SSF103481">
    <property type="entry name" value="Multidrug resistance efflux transporter EmrE"/>
    <property type="match status" value="1"/>
</dbReference>
<dbReference type="Proteomes" id="UP001163823">
    <property type="component" value="Chromosome 4"/>
</dbReference>
<evidence type="ECO:0000256" key="4">
    <source>
        <dbReference type="ARBA" id="ARBA00022989"/>
    </source>
</evidence>
<keyword evidence="4 6" id="KW-1133">Transmembrane helix</keyword>